<comment type="caution">
    <text evidence="16">The sequence shown here is derived from an EMBL/GenBank/DDBJ whole genome shotgun (WGS) entry which is preliminary data.</text>
</comment>
<dbReference type="STRING" id="1077348.A0A2G8RV18"/>
<keyword evidence="7 13" id="KW-0479">Metal-binding</keyword>
<comment type="similarity">
    <text evidence="4 14">Belongs to the cytochrome P450 family.</text>
</comment>
<dbReference type="PRINTS" id="PR00385">
    <property type="entry name" value="P450"/>
</dbReference>
<dbReference type="OrthoDB" id="2730913at2759"/>
<evidence type="ECO:0000256" key="12">
    <source>
        <dbReference type="ARBA" id="ARBA00023136"/>
    </source>
</evidence>
<dbReference type="AlphaFoldDB" id="A0A2G8RV18"/>
<dbReference type="PRINTS" id="PR00463">
    <property type="entry name" value="EP450I"/>
</dbReference>
<evidence type="ECO:0000256" key="11">
    <source>
        <dbReference type="ARBA" id="ARBA00023033"/>
    </source>
</evidence>
<dbReference type="PANTHER" id="PTHR46300">
    <property type="entry name" value="P450, PUTATIVE (EUROFUNG)-RELATED-RELATED"/>
    <property type="match status" value="1"/>
</dbReference>
<protein>
    <submittedName>
        <fullName evidence="16">Cytochrome P450</fullName>
    </submittedName>
</protein>
<dbReference type="EMBL" id="AYKW01000056">
    <property type="protein sequence ID" value="PIL25357.1"/>
    <property type="molecule type" value="Genomic_DNA"/>
</dbReference>
<feature type="transmembrane region" description="Helical" evidence="15">
    <location>
        <begin position="6"/>
        <end position="23"/>
    </location>
</feature>
<keyword evidence="5 13" id="KW-0349">Heme</keyword>
<comment type="subcellular location">
    <subcellularLocation>
        <location evidence="2">Membrane</location>
        <topology evidence="2">Single-pass membrane protein</topology>
    </subcellularLocation>
</comment>
<dbReference type="CDD" id="cd11065">
    <property type="entry name" value="CYP64-like"/>
    <property type="match status" value="1"/>
</dbReference>
<evidence type="ECO:0000256" key="8">
    <source>
        <dbReference type="ARBA" id="ARBA00022989"/>
    </source>
</evidence>
<dbReference type="SUPFAM" id="SSF48264">
    <property type="entry name" value="Cytochrome P450"/>
    <property type="match status" value="1"/>
</dbReference>
<dbReference type="GO" id="GO:0020037">
    <property type="term" value="F:heme binding"/>
    <property type="evidence" value="ECO:0007669"/>
    <property type="project" value="InterPro"/>
</dbReference>
<sequence length="515" mass="58433">MPFNTTTAWPWVAFAILVLLAYAHQRRRKYARLPPGPTALPIVGNLLDFPRKHLGREFAAMSRRFGKFLVVYLNVLGQDTIVLGSLKAARDLLDKRSANYSDRPTLVMTQLLGYDWFFPLMNYGPRWRQHRRAVHPLMTPDVIPQYRAFHLDAARNLLRLILQKPQDLSSHIKFTFAAMVMGAIYGLEIREPDDKYYHMIERMGDIAEQIVIPGRFPVEAFPGLRYLPSWFPGCGFKKWAEDARRDMLITVDALFENSKSVVTTDPSKRTMIQRILEDSASQGGEELEEMCKELAATIYVAGADTSNVMMRAFFLAMALYPEVQKKAQLELDAVVGAERLPDFSDRPSLPYVTALIKELLRWHPATPMGVPHRILADDEYNGYIVPAGATVFVNIWDMLRDPELYPQPEEFIPERFLDSAGNVDVCGRDPADVAFGFGRRFCPGRHFADSTLFILCASVLSAFEIGPPLGEDGAPIPVKREASDQYIVSHPKVYNYTIKPRSSHIERIIETTYGQ</sequence>
<evidence type="ECO:0000256" key="1">
    <source>
        <dbReference type="ARBA" id="ARBA00001971"/>
    </source>
</evidence>
<keyword evidence="12 15" id="KW-0472">Membrane</keyword>
<comment type="pathway">
    <text evidence="3">Secondary metabolite biosynthesis.</text>
</comment>
<accession>A0A2G8RV18</accession>
<evidence type="ECO:0000313" key="17">
    <source>
        <dbReference type="Proteomes" id="UP000230002"/>
    </source>
</evidence>
<evidence type="ECO:0000256" key="9">
    <source>
        <dbReference type="ARBA" id="ARBA00023002"/>
    </source>
</evidence>
<keyword evidence="8 15" id="KW-1133">Transmembrane helix</keyword>
<evidence type="ECO:0000256" key="3">
    <source>
        <dbReference type="ARBA" id="ARBA00005179"/>
    </source>
</evidence>
<keyword evidence="11 14" id="KW-0503">Monooxygenase</keyword>
<evidence type="ECO:0000256" key="5">
    <source>
        <dbReference type="ARBA" id="ARBA00022617"/>
    </source>
</evidence>
<evidence type="ECO:0000256" key="14">
    <source>
        <dbReference type="RuleBase" id="RU000461"/>
    </source>
</evidence>
<dbReference type="InterPro" id="IPR050364">
    <property type="entry name" value="Cytochrome_P450_fung"/>
</dbReference>
<gene>
    <name evidence="16" type="ORF">GSI_13247</name>
</gene>
<evidence type="ECO:0000256" key="10">
    <source>
        <dbReference type="ARBA" id="ARBA00023004"/>
    </source>
</evidence>
<dbReference type="PANTHER" id="PTHR46300:SF7">
    <property type="entry name" value="P450, PUTATIVE (EUROFUNG)-RELATED"/>
    <property type="match status" value="1"/>
</dbReference>
<evidence type="ECO:0000256" key="7">
    <source>
        <dbReference type="ARBA" id="ARBA00022723"/>
    </source>
</evidence>
<organism evidence="16 17">
    <name type="scientific">Ganoderma sinense ZZ0214-1</name>
    <dbReference type="NCBI Taxonomy" id="1077348"/>
    <lineage>
        <taxon>Eukaryota</taxon>
        <taxon>Fungi</taxon>
        <taxon>Dikarya</taxon>
        <taxon>Basidiomycota</taxon>
        <taxon>Agaricomycotina</taxon>
        <taxon>Agaricomycetes</taxon>
        <taxon>Polyporales</taxon>
        <taxon>Polyporaceae</taxon>
        <taxon>Ganoderma</taxon>
    </lineage>
</organism>
<dbReference type="InterPro" id="IPR017972">
    <property type="entry name" value="Cyt_P450_CS"/>
</dbReference>
<evidence type="ECO:0000256" key="2">
    <source>
        <dbReference type="ARBA" id="ARBA00004167"/>
    </source>
</evidence>
<dbReference type="InterPro" id="IPR036396">
    <property type="entry name" value="Cyt_P450_sf"/>
</dbReference>
<proteinExistence type="inferred from homology"/>
<name>A0A2G8RV18_9APHY</name>
<evidence type="ECO:0000256" key="13">
    <source>
        <dbReference type="PIRSR" id="PIRSR602401-1"/>
    </source>
</evidence>
<dbReference type="PROSITE" id="PS00086">
    <property type="entry name" value="CYTOCHROME_P450"/>
    <property type="match status" value="1"/>
</dbReference>
<dbReference type="Proteomes" id="UP000230002">
    <property type="component" value="Unassembled WGS sequence"/>
</dbReference>
<keyword evidence="6 15" id="KW-0812">Transmembrane</keyword>
<dbReference type="GO" id="GO:0016020">
    <property type="term" value="C:membrane"/>
    <property type="evidence" value="ECO:0007669"/>
    <property type="project" value="UniProtKB-SubCell"/>
</dbReference>
<reference evidence="16 17" key="1">
    <citation type="journal article" date="2015" name="Sci. Rep.">
        <title>Chromosome-level genome map provides insights into diverse defense mechanisms in the medicinal fungus Ganoderma sinense.</title>
        <authorList>
            <person name="Zhu Y."/>
            <person name="Xu J."/>
            <person name="Sun C."/>
            <person name="Zhou S."/>
            <person name="Xu H."/>
            <person name="Nelson D.R."/>
            <person name="Qian J."/>
            <person name="Song J."/>
            <person name="Luo H."/>
            <person name="Xiang L."/>
            <person name="Li Y."/>
            <person name="Xu Z."/>
            <person name="Ji A."/>
            <person name="Wang L."/>
            <person name="Lu S."/>
            <person name="Hayward A."/>
            <person name="Sun W."/>
            <person name="Li X."/>
            <person name="Schwartz D.C."/>
            <person name="Wang Y."/>
            <person name="Chen S."/>
        </authorList>
    </citation>
    <scope>NUCLEOTIDE SEQUENCE [LARGE SCALE GENOMIC DNA]</scope>
    <source>
        <strain evidence="16 17">ZZ0214-1</strain>
    </source>
</reference>
<evidence type="ECO:0000256" key="4">
    <source>
        <dbReference type="ARBA" id="ARBA00010617"/>
    </source>
</evidence>
<dbReference type="Pfam" id="PF00067">
    <property type="entry name" value="p450"/>
    <property type="match status" value="1"/>
</dbReference>
<comment type="cofactor">
    <cofactor evidence="1 13">
        <name>heme</name>
        <dbReference type="ChEBI" id="CHEBI:30413"/>
    </cofactor>
</comment>
<evidence type="ECO:0000256" key="6">
    <source>
        <dbReference type="ARBA" id="ARBA00022692"/>
    </source>
</evidence>
<evidence type="ECO:0000313" key="16">
    <source>
        <dbReference type="EMBL" id="PIL25357.1"/>
    </source>
</evidence>
<evidence type="ECO:0000256" key="15">
    <source>
        <dbReference type="SAM" id="Phobius"/>
    </source>
</evidence>
<keyword evidence="10 13" id="KW-0408">Iron</keyword>
<dbReference type="InterPro" id="IPR001128">
    <property type="entry name" value="Cyt_P450"/>
</dbReference>
<dbReference type="GO" id="GO:0005506">
    <property type="term" value="F:iron ion binding"/>
    <property type="evidence" value="ECO:0007669"/>
    <property type="project" value="InterPro"/>
</dbReference>
<keyword evidence="9 14" id="KW-0560">Oxidoreductase</keyword>
<keyword evidence="17" id="KW-1185">Reference proteome</keyword>
<dbReference type="InterPro" id="IPR002401">
    <property type="entry name" value="Cyt_P450_E_grp-I"/>
</dbReference>
<dbReference type="GO" id="GO:0016705">
    <property type="term" value="F:oxidoreductase activity, acting on paired donors, with incorporation or reduction of molecular oxygen"/>
    <property type="evidence" value="ECO:0007669"/>
    <property type="project" value="InterPro"/>
</dbReference>
<feature type="binding site" description="axial binding residue" evidence="13">
    <location>
        <position position="442"/>
    </location>
    <ligand>
        <name>heme</name>
        <dbReference type="ChEBI" id="CHEBI:30413"/>
    </ligand>
    <ligandPart>
        <name>Fe</name>
        <dbReference type="ChEBI" id="CHEBI:18248"/>
    </ligandPart>
</feature>
<dbReference type="GO" id="GO:0004497">
    <property type="term" value="F:monooxygenase activity"/>
    <property type="evidence" value="ECO:0007669"/>
    <property type="project" value="UniProtKB-KW"/>
</dbReference>
<dbReference type="Gene3D" id="1.10.630.10">
    <property type="entry name" value="Cytochrome P450"/>
    <property type="match status" value="1"/>
</dbReference>